<dbReference type="SMART" id="SM00422">
    <property type="entry name" value="HTH_MERR"/>
    <property type="match status" value="1"/>
</dbReference>
<evidence type="ECO:0000256" key="2">
    <source>
        <dbReference type="ARBA" id="ARBA00023015"/>
    </source>
</evidence>
<dbReference type="Pfam" id="PF13411">
    <property type="entry name" value="MerR_1"/>
    <property type="match status" value="1"/>
</dbReference>
<dbReference type="Proteomes" id="UP000284168">
    <property type="component" value="Unassembled WGS sequence"/>
</dbReference>
<dbReference type="GO" id="GO:0003677">
    <property type="term" value="F:DNA binding"/>
    <property type="evidence" value="ECO:0007669"/>
    <property type="project" value="UniProtKB-KW"/>
</dbReference>
<organism evidence="6 7">
    <name type="scientific">Pseudomonas lini</name>
    <dbReference type="NCBI Taxonomy" id="163011"/>
    <lineage>
        <taxon>Bacteria</taxon>
        <taxon>Pseudomonadati</taxon>
        <taxon>Pseudomonadota</taxon>
        <taxon>Gammaproteobacteria</taxon>
        <taxon>Pseudomonadales</taxon>
        <taxon>Pseudomonadaceae</taxon>
        <taxon>Pseudomonas</taxon>
    </lineage>
</organism>
<sequence length="127" mass="14418">MYIGQAAHRSGTTIKSIRHYESIGLLPAARRQGKYRVYDQQSVDLLIFIKCAQQLGFKLKELQAAFASQNGQPLSWVQAQQAITNKKQEINDQIAALTQRHAQLVEFERSLQNAWKDCPLEGPDHAR</sequence>
<protein>
    <submittedName>
        <fullName evidence="6">MerR family transcriptional regulator</fullName>
    </submittedName>
</protein>
<dbReference type="RefSeq" id="WP_123719086.1">
    <property type="nucleotide sequence ID" value="NZ_MOBN01000007.1"/>
</dbReference>
<dbReference type="Gene3D" id="1.10.1660.10">
    <property type="match status" value="1"/>
</dbReference>
<dbReference type="InterPro" id="IPR047057">
    <property type="entry name" value="MerR_fam"/>
</dbReference>
<dbReference type="InterPro" id="IPR009061">
    <property type="entry name" value="DNA-bd_dom_put_sf"/>
</dbReference>
<evidence type="ECO:0000256" key="4">
    <source>
        <dbReference type="ARBA" id="ARBA00023163"/>
    </source>
</evidence>
<dbReference type="AlphaFoldDB" id="A0A423J1Y1"/>
<dbReference type="EMBL" id="MOBN01000007">
    <property type="protein sequence ID" value="RON31691.1"/>
    <property type="molecule type" value="Genomic_DNA"/>
</dbReference>
<evidence type="ECO:0000256" key="1">
    <source>
        <dbReference type="ARBA" id="ARBA00022491"/>
    </source>
</evidence>
<dbReference type="PANTHER" id="PTHR30204:SF69">
    <property type="entry name" value="MERR-FAMILY TRANSCRIPTIONAL REGULATOR"/>
    <property type="match status" value="1"/>
</dbReference>
<name>A0A423J1Y1_9PSED</name>
<keyword evidence="2" id="KW-0805">Transcription regulation</keyword>
<dbReference type="PRINTS" id="PR00040">
    <property type="entry name" value="HTHMERR"/>
</dbReference>
<keyword evidence="4" id="KW-0804">Transcription</keyword>
<dbReference type="PROSITE" id="PS50937">
    <property type="entry name" value="HTH_MERR_2"/>
    <property type="match status" value="1"/>
</dbReference>
<dbReference type="PANTHER" id="PTHR30204">
    <property type="entry name" value="REDOX-CYCLING DRUG-SENSING TRANSCRIPTIONAL ACTIVATOR SOXR"/>
    <property type="match status" value="1"/>
</dbReference>
<accession>A0A423J1Y1</accession>
<dbReference type="SUPFAM" id="SSF46955">
    <property type="entry name" value="Putative DNA-binding domain"/>
    <property type="match status" value="1"/>
</dbReference>
<evidence type="ECO:0000313" key="6">
    <source>
        <dbReference type="EMBL" id="RON31691.1"/>
    </source>
</evidence>
<dbReference type="GO" id="GO:0003700">
    <property type="term" value="F:DNA-binding transcription factor activity"/>
    <property type="evidence" value="ECO:0007669"/>
    <property type="project" value="InterPro"/>
</dbReference>
<keyword evidence="1" id="KW-0678">Repressor</keyword>
<evidence type="ECO:0000256" key="3">
    <source>
        <dbReference type="ARBA" id="ARBA00023125"/>
    </source>
</evidence>
<evidence type="ECO:0000259" key="5">
    <source>
        <dbReference type="PROSITE" id="PS50937"/>
    </source>
</evidence>
<proteinExistence type="predicted"/>
<feature type="domain" description="HTH merR-type" evidence="5">
    <location>
        <begin position="1"/>
        <end position="68"/>
    </location>
</feature>
<dbReference type="InterPro" id="IPR000551">
    <property type="entry name" value="MerR-type_HTH_dom"/>
</dbReference>
<comment type="caution">
    <text evidence="6">The sequence shown here is derived from an EMBL/GenBank/DDBJ whole genome shotgun (WGS) entry which is preliminary data.</text>
</comment>
<evidence type="ECO:0000313" key="7">
    <source>
        <dbReference type="Proteomes" id="UP000284168"/>
    </source>
</evidence>
<keyword evidence="3" id="KW-0238">DNA-binding</keyword>
<reference evidence="6 7" key="1">
    <citation type="submission" date="2016-10" db="EMBL/GenBank/DDBJ databases">
        <title>Comparative genome analysis of multiple Pseudomonas spp. focuses on biocontrol and plant growth promoting traits.</title>
        <authorList>
            <person name="Tao X.-Y."/>
            <person name="Taylor C.G."/>
        </authorList>
    </citation>
    <scope>NUCLEOTIDE SEQUENCE [LARGE SCALE GENOMIC DNA]</scope>
    <source>
        <strain evidence="6 7">48C10</strain>
    </source>
</reference>
<gene>
    <name evidence="6" type="ORF">BK663_01025</name>
</gene>